<reference evidence="1 2" key="1">
    <citation type="journal article" date="2013" name="PLoS Genet.">
        <title>The genome and development-dependent transcriptomes of Pyronema confluens: a window into fungal evolution.</title>
        <authorList>
            <person name="Traeger S."/>
            <person name="Altegoer F."/>
            <person name="Freitag M."/>
            <person name="Gabaldon T."/>
            <person name="Kempken F."/>
            <person name="Kumar A."/>
            <person name="Marcet-Houben M."/>
            <person name="Poggeler S."/>
            <person name="Stajich J.E."/>
            <person name="Nowrousian M."/>
        </authorList>
    </citation>
    <scope>NUCLEOTIDE SEQUENCE [LARGE SCALE GENOMIC DNA]</scope>
    <source>
        <strain evidence="2">CBS 100304</strain>
        <tissue evidence="1">Vegetative mycelium</tissue>
    </source>
</reference>
<name>U4LRM4_PYROM</name>
<accession>U4LRM4</accession>
<keyword evidence="2" id="KW-1185">Reference proteome</keyword>
<dbReference type="Proteomes" id="UP000018144">
    <property type="component" value="Unassembled WGS sequence"/>
</dbReference>
<evidence type="ECO:0000313" key="2">
    <source>
        <dbReference type="Proteomes" id="UP000018144"/>
    </source>
</evidence>
<protein>
    <submittedName>
        <fullName evidence="1">Uncharacterized protein</fullName>
    </submittedName>
</protein>
<dbReference type="AlphaFoldDB" id="U4LRM4"/>
<dbReference type="EMBL" id="HF935702">
    <property type="protein sequence ID" value="CCX31985.1"/>
    <property type="molecule type" value="Genomic_DNA"/>
</dbReference>
<evidence type="ECO:0000313" key="1">
    <source>
        <dbReference type="EMBL" id="CCX31985.1"/>
    </source>
</evidence>
<gene>
    <name evidence="1" type="ORF">PCON_12062</name>
</gene>
<proteinExistence type="predicted"/>
<organism evidence="1 2">
    <name type="scientific">Pyronema omphalodes (strain CBS 100304)</name>
    <name type="common">Pyronema confluens</name>
    <dbReference type="NCBI Taxonomy" id="1076935"/>
    <lineage>
        <taxon>Eukaryota</taxon>
        <taxon>Fungi</taxon>
        <taxon>Dikarya</taxon>
        <taxon>Ascomycota</taxon>
        <taxon>Pezizomycotina</taxon>
        <taxon>Pezizomycetes</taxon>
        <taxon>Pezizales</taxon>
        <taxon>Pyronemataceae</taxon>
        <taxon>Pyronema</taxon>
    </lineage>
</organism>
<sequence length="40" mass="4154">MSPQTGKRPAAGLLMIIFAFAILQVASALITSTPVQPLLS</sequence>